<dbReference type="CDD" id="cd00063">
    <property type="entry name" value="FN3"/>
    <property type="match status" value="1"/>
</dbReference>
<comment type="caution">
    <text evidence="3">The sequence shown here is derived from an EMBL/GenBank/DDBJ whole genome shotgun (WGS) entry which is preliminary data.</text>
</comment>
<dbReference type="GO" id="GO:0000272">
    <property type="term" value="P:polysaccharide catabolic process"/>
    <property type="evidence" value="ECO:0007669"/>
    <property type="project" value="InterPro"/>
</dbReference>
<dbReference type="AlphaFoldDB" id="A0A5C5VHR8"/>
<evidence type="ECO:0000256" key="1">
    <source>
        <dbReference type="SAM" id="MobiDB-lite"/>
    </source>
</evidence>
<dbReference type="Gene3D" id="3.40.630.40">
    <property type="entry name" value="Zn-dependent exopeptidases"/>
    <property type="match status" value="1"/>
</dbReference>
<dbReference type="GO" id="GO:0009253">
    <property type="term" value="P:peptidoglycan catabolic process"/>
    <property type="evidence" value="ECO:0007669"/>
    <property type="project" value="InterPro"/>
</dbReference>
<accession>A0A5C5VHR8</accession>
<dbReference type="Gene3D" id="2.60.40.10">
    <property type="entry name" value="Immunoglobulins"/>
    <property type="match status" value="1"/>
</dbReference>
<evidence type="ECO:0000313" key="3">
    <source>
        <dbReference type="EMBL" id="TWT37419.1"/>
    </source>
</evidence>
<dbReference type="InterPro" id="IPR036116">
    <property type="entry name" value="FN3_sf"/>
</dbReference>
<dbReference type="InterPro" id="IPR003961">
    <property type="entry name" value="FN3_dom"/>
</dbReference>
<dbReference type="Pfam" id="PF00041">
    <property type="entry name" value="fn3"/>
    <property type="match status" value="1"/>
</dbReference>
<dbReference type="EMBL" id="SIHJ01000001">
    <property type="protein sequence ID" value="TWT37419.1"/>
    <property type="molecule type" value="Genomic_DNA"/>
</dbReference>
<dbReference type="PROSITE" id="PS50853">
    <property type="entry name" value="FN3"/>
    <property type="match status" value="1"/>
</dbReference>
<reference evidence="3 4" key="1">
    <citation type="submission" date="2019-02" db="EMBL/GenBank/DDBJ databases">
        <title>Deep-cultivation of Planctomycetes and their phenomic and genomic characterization uncovers novel biology.</title>
        <authorList>
            <person name="Wiegand S."/>
            <person name="Jogler M."/>
            <person name="Boedeker C."/>
            <person name="Pinto D."/>
            <person name="Vollmers J."/>
            <person name="Rivas-Marin E."/>
            <person name="Kohn T."/>
            <person name="Peeters S.H."/>
            <person name="Heuer A."/>
            <person name="Rast P."/>
            <person name="Oberbeckmann S."/>
            <person name="Bunk B."/>
            <person name="Jeske O."/>
            <person name="Meyerdierks A."/>
            <person name="Storesund J.E."/>
            <person name="Kallscheuer N."/>
            <person name="Luecker S."/>
            <person name="Lage O.M."/>
            <person name="Pohl T."/>
            <person name="Merkel B.J."/>
            <person name="Hornburger P."/>
            <person name="Mueller R.-W."/>
            <person name="Bruemmer F."/>
            <person name="Labrenz M."/>
            <person name="Spormann A.M."/>
            <person name="Op Den Camp H."/>
            <person name="Overmann J."/>
            <person name="Amann R."/>
            <person name="Jetten M.S.M."/>
            <person name="Mascher T."/>
            <person name="Medema M.H."/>
            <person name="Devos D.P."/>
            <person name="Kaster A.-K."/>
            <person name="Ovreas L."/>
            <person name="Rohde M."/>
            <person name="Galperin M.Y."/>
            <person name="Jogler C."/>
        </authorList>
    </citation>
    <scope>NUCLEOTIDE SEQUENCE [LARGE SCALE GENOMIC DNA]</scope>
    <source>
        <strain evidence="3 4">KOR34</strain>
    </source>
</reference>
<name>A0A5C5VHR8_9BACT</name>
<dbReference type="InterPro" id="IPR036439">
    <property type="entry name" value="Dockerin_dom_sf"/>
</dbReference>
<dbReference type="Proteomes" id="UP000316714">
    <property type="component" value="Unassembled WGS sequence"/>
</dbReference>
<dbReference type="Gene3D" id="1.10.1330.10">
    <property type="entry name" value="Dockerin domain"/>
    <property type="match status" value="1"/>
</dbReference>
<keyword evidence="4" id="KW-1185">Reference proteome</keyword>
<dbReference type="SUPFAM" id="SSF53187">
    <property type="entry name" value="Zn-dependent exopeptidases"/>
    <property type="match status" value="1"/>
</dbReference>
<evidence type="ECO:0000313" key="4">
    <source>
        <dbReference type="Proteomes" id="UP000316714"/>
    </source>
</evidence>
<dbReference type="InterPro" id="IPR013783">
    <property type="entry name" value="Ig-like_fold"/>
</dbReference>
<organism evidence="3 4">
    <name type="scientific">Posidoniimonas corsicana</name>
    <dbReference type="NCBI Taxonomy" id="1938618"/>
    <lineage>
        <taxon>Bacteria</taxon>
        <taxon>Pseudomonadati</taxon>
        <taxon>Planctomycetota</taxon>
        <taxon>Planctomycetia</taxon>
        <taxon>Pirellulales</taxon>
        <taxon>Lacipirellulaceae</taxon>
        <taxon>Posidoniimonas</taxon>
    </lineage>
</organism>
<protein>
    <submittedName>
        <fullName evidence="3">AmiA-like protein</fullName>
    </submittedName>
</protein>
<feature type="compositionally biased region" description="Polar residues" evidence="1">
    <location>
        <begin position="1022"/>
        <end position="1035"/>
    </location>
</feature>
<dbReference type="SMART" id="SM00060">
    <property type="entry name" value="FN3"/>
    <property type="match status" value="1"/>
</dbReference>
<proteinExistence type="predicted"/>
<feature type="domain" description="Fibronectin type-III" evidence="2">
    <location>
        <begin position="461"/>
        <end position="557"/>
    </location>
</feature>
<dbReference type="Pfam" id="PF01520">
    <property type="entry name" value="Amidase_3"/>
    <property type="match status" value="1"/>
</dbReference>
<dbReference type="InterPro" id="IPR002508">
    <property type="entry name" value="MurNAc-LAA_cat"/>
</dbReference>
<dbReference type="SUPFAM" id="SSF63446">
    <property type="entry name" value="Type I dockerin domain"/>
    <property type="match status" value="1"/>
</dbReference>
<dbReference type="OrthoDB" id="719733at2"/>
<dbReference type="SUPFAM" id="SSF49265">
    <property type="entry name" value="Fibronectin type III"/>
    <property type="match status" value="1"/>
</dbReference>
<dbReference type="RefSeq" id="WP_146564756.1">
    <property type="nucleotide sequence ID" value="NZ_SIHJ01000001.1"/>
</dbReference>
<evidence type="ECO:0000259" key="2">
    <source>
        <dbReference type="PROSITE" id="PS50853"/>
    </source>
</evidence>
<dbReference type="InterPro" id="IPR033803">
    <property type="entry name" value="CBD-like_Golvesin-Xly"/>
</dbReference>
<sequence>MTKRVSPQTPRLGRAARRLSLEPLEPRLALSSAGLIDIGAQPSGALDGKIVYLHGGHGYTADNLGNGSWTSQRPLLYRMVEDMGNHDQMSYLAQYLFDAGATVVPLRPVGHQPNEVVLDNDDVEVTFTGAWSDSSASIYFGDPGDVPYRFASTSSTQTAAAQYRPNISEPGFYPVYSWTRYGSDRAADQLYRVHHSGGVTEVTVNHRRVGNGTVYLGTYYFEAGTDGYVEISNESSESGRVVIADMIRFGNGVGDINRGGGVSGFDREDEAALYWIQWHVDHSQGVSTSTYRSSSEDRSATVGAAPRYAEYMNREADGDLSDRLFVSFHSNAGGGRGVVGLHNTSSGGDTPNQLFLAQTLAEQVNDDLVAQNGDFEHNWFNRTSLTYQASFNYGEINNAYIDDEFDATIVETAFHDNEFDAELMRDPRVRDAIARATYQGIVDYFHAIDSGATPDTDAPGQPTDVWVETKTAGEAVVHWTAGAANGYAGGPAAGFTVYASTNGYGFDGGRYVAGAGATSLVITGLDPAQAYFFKVVANNQGGQSPASEVVAASASGGQERVLIVNGFDRLDRSLNPTQTFVQGGLLERVRPRQSNSFDYAVQMASAIHSAAPGLSISTAANELVANGTVDLTDYDAVFWILGEESTADQTFDVSEQSAVASYLTGGGKLFVSGAEIGWELDNLGGGQSFYNNTLRAEYIADDANTYQATGAVGSIFEGINLTFDDGDLYYDTEYADVIAPSGGASPALSYGNGAGTAAVQFSQGEERVVMLAFPFETITDAAVRAEMMARVIDFFDAGGGGVPTVTIQEILDNDDGPATYTSTTGWITSSDPGYQGGTFQFNLVGGQGQAQWRTTLPLAGTAQVYVQHTAAGNRATGARFEVTSGDRSISQSVNQTANNLQWVLLGSLPVEAGELTVTLDVASSTGPANSVIVADVVRVVLTAPMPPSGDFNDDGFVDAADYTVWRDQKDQTVEPGTGADGNFDGIVDSQDYQLWRSQYGTAIVTPTPIVIDTPTAATLEQSPSVAMSPATAQEPTPTPIEPASPGQQLAPLPATATAEVVGEPVIQDIVSSERNNQLLLLFTDNPTASSSELVLVEALFDTDQSDEEEPARDAVFARFGSSEV</sequence>
<gene>
    <name evidence="3" type="ORF">KOR34_23690</name>
</gene>
<dbReference type="GO" id="GO:0008745">
    <property type="term" value="F:N-acetylmuramoyl-L-alanine amidase activity"/>
    <property type="evidence" value="ECO:0007669"/>
    <property type="project" value="InterPro"/>
</dbReference>
<feature type="region of interest" description="Disordered" evidence="1">
    <location>
        <begin position="1022"/>
        <end position="1046"/>
    </location>
</feature>
<dbReference type="Pfam" id="PF25275">
    <property type="entry name" value="Golvesin_C"/>
    <property type="match status" value="2"/>
</dbReference>
<dbReference type="SMART" id="SM00646">
    <property type="entry name" value="Ami_3"/>
    <property type="match status" value="1"/>
</dbReference>